<dbReference type="GO" id="GO:0006635">
    <property type="term" value="P:fatty acid beta-oxidation"/>
    <property type="evidence" value="ECO:0007669"/>
    <property type="project" value="TreeGrafter"/>
</dbReference>
<dbReference type="InterPro" id="IPR018376">
    <property type="entry name" value="Enoyl-CoA_hyd/isom_CS"/>
</dbReference>
<dbReference type="PROSITE" id="PS00166">
    <property type="entry name" value="ENOYL_COA_HYDRATASE"/>
    <property type="match status" value="1"/>
</dbReference>
<keyword evidence="3" id="KW-0276">Fatty acid metabolism</keyword>
<dbReference type="InterPro" id="IPR029045">
    <property type="entry name" value="ClpP/crotonase-like_dom_sf"/>
</dbReference>
<evidence type="ECO:0000256" key="2">
    <source>
        <dbReference type="ARBA" id="ARBA00005254"/>
    </source>
</evidence>
<dbReference type="PANTHER" id="PTHR11941">
    <property type="entry name" value="ENOYL-COA HYDRATASE-RELATED"/>
    <property type="match status" value="1"/>
</dbReference>
<dbReference type="InterPro" id="IPR001753">
    <property type="entry name" value="Enoyl-CoA_hydra/iso"/>
</dbReference>
<accession>A0A1G8AMP5</accession>
<dbReference type="GO" id="GO:0004300">
    <property type="term" value="F:enoyl-CoA hydratase activity"/>
    <property type="evidence" value="ECO:0007669"/>
    <property type="project" value="UniProtKB-EC"/>
</dbReference>
<dbReference type="Pfam" id="PF00378">
    <property type="entry name" value="ECH_1"/>
    <property type="match status" value="1"/>
</dbReference>
<evidence type="ECO:0000256" key="8">
    <source>
        <dbReference type="RuleBase" id="RU003707"/>
    </source>
</evidence>
<evidence type="ECO:0000313" key="10">
    <source>
        <dbReference type="Proteomes" id="UP000183263"/>
    </source>
</evidence>
<dbReference type="AlphaFoldDB" id="A0A1G8AMP5"/>
<keyword evidence="5" id="KW-0456">Lyase</keyword>
<organism evidence="9 10">
    <name type="scientific">Rhodococcus triatomae</name>
    <dbReference type="NCBI Taxonomy" id="300028"/>
    <lineage>
        <taxon>Bacteria</taxon>
        <taxon>Bacillati</taxon>
        <taxon>Actinomycetota</taxon>
        <taxon>Actinomycetes</taxon>
        <taxon>Mycobacteriales</taxon>
        <taxon>Nocardiaceae</taxon>
        <taxon>Rhodococcus</taxon>
    </lineage>
</organism>
<dbReference type="OrthoDB" id="3569436at2"/>
<keyword evidence="10" id="KW-1185">Reference proteome</keyword>
<evidence type="ECO:0000256" key="7">
    <source>
        <dbReference type="ARBA" id="ARBA00023717"/>
    </source>
</evidence>
<sequence>MIGTSREGDVITLELQREERRNALNTELCQALQDAVTEAVAEGARALVLTGRGPVFCAGADLSGSVYAEGFTDALVDMLRTVESAPVPVIAAVNGPAIGAGCQLATAADLRVVAPTATFSIPAARLGLSVDRWTIHRLSSLIGGGPARTLLLAAEQVDADAAFALGLANRLGDVAAAHDWARKIARLAPLSLQHMKLVFNDDGAHAESPAAELAALEAAWRSEDAKEARAARSEKRHPEFRGR</sequence>
<dbReference type="Proteomes" id="UP000183263">
    <property type="component" value="Unassembled WGS sequence"/>
</dbReference>
<dbReference type="RefSeq" id="WP_072736313.1">
    <property type="nucleotide sequence ID" value="NZ_CP048813.1"/>
</dbReference>
<comment type="function">
    <text evidence="1">Could possibly oxidize fatty acids using specific components.</text>
</comment>
<protein>
    <submittedName>
        <fullName evidence="9">Enoyl-CoA hydratase</fullName>
    </submittedName>
</protein>
<gene>
    <name evidence="9" type="ORF">SAMN05444695_101480</name>
</gene>
<evidence type="ECO:0000256" key="1">
    <source>
        <dbReference type="ARBA" id="ARBA00002994"/>
    </source>
</evidence>
<dbReference type="NCBIfam" id="NF005891">
    <property type="entry name" value="PRK07854.1"/>
    <property type="match status" value="1"/>
</dbReference>
<evidence type="ECO:0000313" key="9">
    <source>
        <dbReference type="EMBL" id="SDH22214.1"/>
    </source>
</evidence>
<name>A0A1G8AMP5_9NOCA</name>
<keyword evidence="4" id="KW-0443">Lipid metabolism</keyword>
<dbReference type="EMBL" id="FNDN01000001">
    <property type="protein sequence ID" value="SDH22214.1"/>
    <property type="molecule type" value="Genomic_DNA"/>
</dbReference>
<evidence type="ECO:0000256" key="6">
    <source>
        <dbReference type="ARBA" id="ARBA00023709"/>
    </source>
</evidence>
<comment type="catalytic activity">
    <reaction evidence="6">
        <text>a (3S)-3-hydroxyacyl-CoA = a (2E)-enoyl-CoA + H2O</text>
        <dbReference type="Rhea" id="RHEA:16105"/>
        <dbReference type="ChEBI" id="CHEBI:15377"/>
        <dbReference type="ChEBI" id="CHEBI:57318"/>
        <dbReference type="ChEBI" id="CHEBI:58856"/>
        <dbReference type="EC" id="4.2.1.17"/>
    </reaction>
</comment>
<reference evidence="9 10" key="1">
    <citation type="submission" date="2016-10" db="EMBL/GenBank/DDBJ databases">
        <authorList>
            <person name="de Groot N.N."/>
        </authorList>
    </citation>
    <scope>NUCLEOTIDE SEQUENCE [LARGE SCALE GENOMIC DNA]</scope>
    <source>
        <strain evidence="9 10">DSM 44892</strain>
    </source>
</reference>
<dbReference type="Gene3D" id="3.90.226.10">
    <property type="entry name" value="2-enoyl-CoA Hydratase, Chain A, domain 1"/>
    <property type="match status" value="1"/>
</dbReference>
<dbReference type="PANTHER" id="PTHR11941:SF169">
    <property type="entry name" value="(7AS)-7A-METHYL-1,5-DIOXO-2,3,5,6,7,7A-HEXAHYDRO-1H-INDENE-CARBOXYL-COA HYDROLASE"/>
    <property type="match status" value="1"/>
</dbReference>
<evidence type="ECO:0000256" key="5">
    <source>
        <dbReference type="ARBA" id="ARBA00023239"/>
    </source>
</evidence>
<evidence type="ECO:0000256" key="3">
    <source>
        <dbReference type="ARBA" id="ARBA00022832"/>
    </source>
</evidence>
<proteinExistence type="inferred from homology"/>
<evidence type="ECO:0000256" key="4">
    <source>
        <dbReference type="ARBA" id="ARBA00023098"/>
    </source>
</evidence>
<dbReference type="CDD" id="cd06558">
    <property type="entry name" value="crotonase-like"/>
    <property type="match status" value="1"/>
</dbReference>
<comment type="catalytic activity">
    <reaction evidence="7">
        <text>a 4-saturated-(3S)-3-hydroxyacyl-CoA = a (3E)-enoyl-CoA + H2O</text>
        <dbReference type="Rhea" id="RHEA:20724"/>
        <dbReference type="ChEBI" id="CHEBI:15377"/>
        <dbReference type="ChEBI" id="CHEBI:58521"/>
        <dbReference type="ChEBI" id="CHEBI:137480"/>
        <dbReference type="EC" id="4.2.1.17"/>
    </reaction>
</comment>
<comment type="similarity">
    <text evidence="2 8">Belongs to the enoyl-CoA hydratase/isomerase family.</text>
</comment>
<dbReference type="SUPFAM" id="SSF52096">
    <property type="entry name" value="ClpP/crotonase"/>
    <property type="match status" value="1"/>
</dbReference>